<dbReference type="PROSITE" id="PS51257">
    <property type="entry name" value="PROKAR_LIPOPROTEIN"/>
    <property type="match status" value="1"/>
</dbReference>
<reference evidence="2 3" key="1">
    <citation type="submission" date="2024-09" db="EMBL/GenBank/DDBJ databases">
        <authorList>
            <person name="Sun Q."/>
            <person name="Mori K."/>
        </authorList>
    </citation>
    <scope>NUCLEOTIDE SEQUENCE [LARGE SCALE GENOMIC DNA]</scope>
    <source>
        <strain evidence="2 3">NCAIM B.02481</strain>
    </source>
</reference>
<keyword evidence="1" id="KW-0732">Signal</keyword>
<evidence type="ECO:0000313" key="2">
    <source>
        <dbReference type="EMBL" id="MFC0605313.1"/>
    </source>
</evidence>
<feature type="signal peptide" evidence="1">
    <location>
        <begin position="1"/>
        <end position="23"/>
    </location>
</feature>
<sequence>MKLKKHFLCTTLAILLNLTFSCSKDDDSNSSSDPNGPININLIEGEWKLKKEVEYYNGMSETYNAGCSTESRMIITSTEITAKEDDDCDGDYDYEDTISYTIGSYEGFEHVIMENGYPSAIIFTLTNSSLVIGGDYYVDPDTGEEEYFALFFERI</sequence>
<dbReference type="EMBL" id="JBHLTQ010000006">
    <property type="protein sequence ID" value="MFC0605313.1"/>
    <property type="molecule type" value="Genomic_DNA"/>
</dbReference>
<protein>
    <recommendedName>
        <fullName evidence="4">Lipocalin-like domain-containing protein</fullName>
    </recommendedName>
</protein>
<dbReference type="RefSeq" id="WP_386064415.1">
    <property type="nucleotide sequence ID" value="NZ_JBHLTQ010000006.1"/>
</dbReference>
<keyword evidence="3" id="KW-1185">Reference proteome</keyword>
<proteinExistence type="predicted"/>
<evidence type="ECO:0000313" key="3">
    <source>
        <dbReference type="Proteomes" id="UP001589832"/>
    </source>
</evidence>
<name>A0ABV6QAJ9_9FLAO</name>
<gene>
    <name evidence="2" type="ORF">ACFFGA_12155</name>
</gene>
<feature type="chain" id="PRO_5046790931" description="Lipocalin-like domain-containing protein" evidence="1">
    <location>
        <begin position="24"/>
        <end position="155"/>
    </location>
</feature>
<evidence type="ECO:0008006" key="4">
    <source>
        <dbReference type="Google" id="ProtNLM"/>
    </source>
</evidence>
<accession>A0ABV6QAJ9</accession>
<evidence type="ECO:0000256" key="1">
    <source>
        <dbReference type="SAM" id="SignalP"/>
    </source>
</evidence>
<comment type="caution">
    <text evidence="2">The sequence shown here is derived from an EMBL/GenBank/DDBJ whole genome shotgun (WGS) entry which is preliminary data.</text>
</comment>
<dbReference type="Proteomes" id="UP001589832">
    <property type="component" value="Unassembled WGS sequence"/>
</dbReference>
<organism evidence="2 3">
    <name type="scientific">Winogradskyella pulchriflava</name>
    <dbReference type="NCBI Taxonomy" id="1110688"/>
    <lineage>
        <taxon>Bacteria</taxon>
        <taxon>Pseudomonadati</taxon>
        <taxon>Bacteroidota</taxon>
        <taxon>Flavobacteriia</taxon>
        <taxon>Flavobacteriales</taxon>
        <taxon>Flavobacteriaceae</taxon>
        <taxon>Winogradskyella</taxon>
    </lineage>
</organism>